<dbReference type="SUPFAM" id="SSF53155">
    <property type="entry name" value="Methylated DNA-protein cysteine methyltransferase domain"/>
    <property type="match status" value="1"/>
</dbReference>
<gene>
    <name evidence="1" type="ORF">K5I29_02020</name>
</gene>
<organism evidence="1 2">
    <name type="scientific">Flavobacterium agricola</name>
    <dbReference type="NCBI Taxonomy" id="2870839"/>
    <lineage>
        <taxon>Bacteria</taxon>
        <taxon>Pseudomonadati</taxon>
        <taxon>Bacteroidota</taxon>
        <taxon>Flavobacteriia</taxon>
        <taxon>Flavobacteriales</taxon>
        <taxon>Flavobacteriaceae</taxon>
        <taxon>Flavobacterium</taxon>
    </lineage>
</organism>
<name>A0ABY6LZR1_9FLAO</name>
<proteinExistence type="predicted"/>
<dbReference type="InterPro" id="IPR036631">
    <property type="entry name" value="MGMT_N_sf"/>
</dbReference>
<keyword evidence="2" id="KW-1185">Reference proteome</keyword>
<dbReference type="EMBL" id="CP081495">
    <property type="protein sequence ID" value="UYW01724.1"/>
    <property type="molecule type" value="Genomic_DNA"/>
</dbReference>
<sequence>MGTNIDLNYASYTYVSKVIDFYSNEIAADKKFFITEKDAKTRFTELAFYLEKWGNIELSDFVSLLNYINKNALPKYLFQNNLFSKNLNQTDFIASVQLNFFNAEAVKNKYADLEIYYNIFHSLFGKVLIASISDYVCLIYFLEDDNQAENLLKTYFEKAQFVQKSKNVHLEALEKINNHENDVPLQVLVHASPLQEQVWKQLVLLPYKNIYTYGEIAEQIQEKN</sequence>
<protein>
    <submittedName>
        <fullName evidence="1">Uncharacterized protein</fullName>
    </submittedName>
</protein>
<reference evidence="1" key="1">
    <citation type="submission" date="2021-08" db="EMBL/GenBank/DDBJ databases">
        <title>Flavobacterium sp. strain CC-SYL302.</title>
        <authorList>
            <person name="Lin S.-Y."/>
            <person name="Lee T.-H."/>
            <person name="Young C.-C."/>
        </authorList>
    </citation>
    <scope>NUCLEOTIDE SEQUENCE</scope>
    <source>
        <strain evidence="1">CC-SYL302</strain>
    </source>
</reference>
<evidence type="ECO:0000313" key="1">
    <source>
        <dbReference type="EMBL" id="UYW01724.1"/>
    </source>
</evidence>
<dbReference type="Gene3D" id="3.30.160.70">
    <property type="entry name" value="Methylated DNA-protein cysteine methyltransferase domain"/>
    <property type="match status" value="1"/>
</dbReference>
<dbReference type="RefSeq" id="WP_264434196.1">
    <property type="nucleotide sequence ID" value="NZ_CP081495.1"/>
</dbReference>
<accession>A0ABY6LZR1</accession>
<evidence type="ECO:0000313" key="2">
    <source>
        <dbReference type="Proteomes" id="UP001163328"/>
    </source>
</evidence>
<dbReference type="Proteomes" id="UP001163328">
    <property type="component" value="Chromosome"/>
</dbReference>